<feature type="compositionally biased region" description="Basic and acidic residues" evidence="10">
    <location>
        <begin position="472"/>
        <end position="481"/>
    </location>
</feature>
<evidence type="ECO:0000256" key="3">
    <source>
        <dbReference type="ARBA" id="ARBA00022527"/>
    </source>
</evidence>
<evidence type="ECO:0000256" key="4">
    <source>
        <dbReference type="ARBA" id="ARBA00022679"/>
    </source>
</evidence>
<dbReference type="GeneTree" id="ENSGT00940000157448"/>
<organism evidence="12 13">
    <name type="scientific">Bos indicus x Bos taurus</name>
    <name type="common">Hybrid cattle</name>
    <dbReference type="NCBI Taxonomy" id="30522"/>
    <lineage>
        <taxon>Eukaryota</taxon>
        <taxon>Metazoa</taxon>
        <taxon>Chordata</taxon>
        <taxon>Craniata</taxon>
        <taxon>Vertebrata</taxon>
        <taxon>Euteleostomi</taxon>
        <taxon>Mammalia</taxon>
        <taxon>Eutheria</taxon>
        <taxon>Laurasiatheria</taxon>
        <taxon>Artiodactyla</taxon>
        <taxon>Ruminantia</taxon>
        <taxon>Pecora</taxon>
        <taxon>Bovidae</taxon>
        <taxon>Bovinae</taxon>
        <taxon>Bos</taxon>
    </lineage>
</organism>
<evidence type="ECO:0000256" key="9">
    <source>
        <dbReference type="ARBA" id="ARBA00048679"/>
    </source>
</evidence>
<evidence type="ECO:0000313" key="12">
    <source>
        <dbReference type="Ensembl" id="ENSBIXP00005001925.1"/>
    </source>
</evidence>
<dbReference type="InterPro" id="IPR000719">
    <property type="entry name" value="Prot_kinase_dom"/>
</dbReference>
<dbReference type="PROSITE" id="PS50011">
    <property type="entry name" value="PROTEIN_KINASE_DOM"/>
    <property type="match status" value="1"/>
</dbReference>
<dbReference type="Gene3D" id="1.10.510.10">
    <property type="entry name" value="Transferase(Phosphotransferase) domain 1"/>
    <property type="match status" value="1"/>
</dbReference>
<keyword evidence="7" id="KW-0067">ATP-binding</keyword>
<dbReference type="InterPro" id="IPR051131">
    <property type="entry name" value="NEK_Ser/Thr_kinase_NIMA"/>
</dbReference>
<reference evidence="12" key="2">
    <citation type="submission" date="2025-08" db="UniProtKB">
        <authorList>
            <consortium name="Ensembl"/>
        </authorList>
    </citation>
    <scope>IDENTIFICATION</scope>
</reference>
<keyword evidence="6" id="KW-0418">Kinase</keyword>
<keyword evidence="3" id="KW-0723">Serine/threonine-protein kinase</keyword>
<dbReference type="Ensembl" id="ENSBIXT00005013264.1">
    <property type="protein sequence ID" value="ENSBIXP00005001925.1"/>
    <property type="gene ID" value="ENSBIXG00005008395.1"/>
</dbReference>
<reference evidence="12 13" key="1">
    <citation type="submission" date="2018-11" db="EMBL/GenBank/DDBJ databases">
        <title>Haplotype-resolved cattle genomes.</title>
        <authorList>
            <person name="Low W.Y."/>
            <person name="Tearle R."/>
            <person name="Bickhart D.M."/>
            <person name="Rosen B.D."/>
            <person name="Koren S."/>
            <person name="Rhie A."/>
            <person name="Hiendleder S."/>
            <person name="Phillippy A.M."/>
            <person name="Smith T.P.L."/>
            <person name="Williams J.L."/>
        </authorList>
    </citation>
    <scope>NUCLEOTIDE SEQUENCE [LARGE SCALE GENOMIC DNA]</scope>
</reference>
<feature type="domain" description="Protein kinase" evidence="11">
    <location>
        <begin position="1"/>
        <end position="172"/>
    </location>
</feature>
<evidence type="ECO:0000256" key="5">
    <source>
        <dbReference type="ARBA" id="ARBA00022741"/>
    </source>
</evidence>
<evidence type="ECO:0000256" key="6">
    <source>
        <dbReference type="ARBA" id="ARBA00022777"/>
    </source>
</evidence>
<comment type="similarity">
    <text evidence="1">Belongs to the protein kinase superfamily. NEK Ser/Thr protein kinase family. NIMA subfamily.</text>
</comment>
<protein>
    <recommendedName>
        <fullName evidence="2">non-specific serine/threonine protein kinase</fullName>
        <ecNumber evidence="2">2.7.11.1</ecNumber>
    </recommendedName>
</protein>
<name>A0A4W2F9J5_BOBOX</name>
<gene>
    <name evidence="12" type="primary">NEK4</name>
</gene>
<dbReference type="PANTHER" id="PTHR44899">
    <property type="entry name" value="CAMK FAMILY PROTEIN KINASE"/>
    <property type="match status" value="1"/>
</dbReference>
<dbReference type="PANTHER" id="PTHR44899:SF7">
    <property type="entry name" value="NIMA-RELATED KINASE"/>
    <property type="match status" value="1"/>
</dbReference>
<dbReference type="EC" id="2.7.11.1" evidence="2"/>
<comment type="catalytic activity">
    <reaction evidence="8">
        <text>L-threonyl-[protein] + ATP = O-phospho-L-threonyl-[protein] + ADP + H(+)</text>
        <dbReference type="Rhea" id="RHEA:46608"/>
        <dbReference type="Rhea" id="RHEA-COMP:11060"/>
        <dbReference type="Rhea" id="RHEA-COMP:11605"/>
        <dbReference type="ChEBI" id="CHEBI:15378"/>
        <dbReference type="ChEBI" id="CHEBI:30013"/>
        <dbReference type="ChEBI" id="CHEBI:30616"/>
        <dbReference type="ChEBI" id="CHEBI:61977"/>
        <dbReference type="ChEBI" id="CHEBI:456216"/>
        <dbReference type="EC" id="2.7.11.1"/>
    </reaction>
</comment>
<sequence length="705" mass="79217">MPLTAYCYLRVVGKGSYGEVTLVRHRRDGRQYLHEKHILHRDLKTQNVFLTRTNIIKVGDLGIARVLENHCDMASTLIGTPYYMSPELFSNKPYNYKSDVWALGCCVYEMATLKHAFNAKDMNSLVYRIIEGKLPPMPKDYSPELAELIRTMLSKRPEERPSVRSILRQPYIKRQISLFLEATKAKTSKNNVKNGDSKSKPVAAVVPGKAELSHEVVPLQSHSSESSKTYVMGEDKCLFQEKPVVIGPLKIPTSLKDHIYKPDISNTVDSLATISRVNIDILPTERRNSMNDGLVQENPPGHLDASNELEGKCNVSQVTETLQNSKSSALPGNRIPTSSSHCVTGERNDPMKPLQPLNKDQNLPKDQDQVGGECVTGKQDRIHPALQPHRSGSEPSQSRQRRQKKREHAEHSGEKRQVSRDLIGFQETPPCLLPSLPTVGKMECTSTQKDAENQSRVVTGSVNSSRGSEIASSKDRPLSARERRRLKQSQEEIFPSGPAVRRASLGPAGPAKPQKDHLSPARRSSSDCSVAQERKLTHCLSEDELSSSTSSTDKSDGDSREGKGHTNEMTDLVQLMTQTLKLDSKESYEDLPVPDPVSEFKLHRKYRDTLILHGKVAEEAEELHFKELPSAIMPGSEKIRRIVEVLRADVIRGLGIQLLEQVYDILEEEDELEREVHLQEHMGEKYVTYSVKARQLKFFEENVNF</sequence>
<keyword evidence="5" id="KW-0547">Nucleotide-binding</keyword>
<evidence type="ECO:0000259" key="11">
    <source>
        <dbReference type="PROSITE" id="PS50011"/>
    </source>
</evidence>
<feature type="compositionally biased region" description="Polar residues" evidence="10">
    <location>
        <begin position="319"/>
        <end position="342"/>
    </location>
</feature>
<dbReference type="Pfam" id="PF00069">
    <property type="entry name" value="Pkinase"/>
    <property type="match status" value="1"/>
</dbReference>
<feature type="compositionally biased region" description="Polar residues" evidence="10">
    <location>
        <begin position="444"/>
        <end position="471"/>
    </location>
</feature>
<evidence type="ECO:0000313" key="13">
    <source>
        <dbReference type="Proteomes" id="UP000429181"/>
    </source>
</evidence>
<dbReference type="SMART" id="SM00220">
    <property type="entry name" value="S_TKc"/>
    <property type="match status" value="1"/>
</dbReference>
<dbReference type="AlphaFoldDB" id="A0A4W2F9J5"/>
<feature type="compositionally biased region" description="Basic and acidic residues" evidence="10">
    <location>
        <begin position="553"/>
        <end position="568"/>
    </location>
</feature>
<accession>A0A4W2F9J5</accession>
<feature type="region of interest" description="Disordered" evidence="10">
    <location>
        <begin position="319"/>
        <end position="568"/>
    </location>
</feature>
<evidence type="ECO:0000256" key="8">
    <source>
        <dbReference type="ARBA" id="ARBA00047899"/>
    </source>
</evidence>
<feature type="compositionally biased region" description="Basic and acidic residues" evidence="10">
    <location>
        <begin position="407"/>
        <end position="419"/>
    </location>
</feature>
<keyword evidence="4" id="KW-0808">Transferase</keyword>
<comment type="catalytic activity">
    <reaction evidence="9">
        <text>L-seryl-[protein] + ATP = O-phospho-L-seryl-[protein] + ADP + H(+)</text>
        <dbReference type="Rhea" id="RHEA:17989"/>
        <dbReference type="Rhea" id="RHEA-COMP:9863"/>
        <dbReference type="Rhea" id="RHEA-COMP:11604"/>
        <dbReference type="ChEBI" id="CHEBI:15378"/>
        <dbReference type="ChEBI" id="CHEBI:29999"/>
        <dbReference type="ChEBI" id="CHEBI:30616"/>
        <dbReference type="ChEBI" id="CHEBI:83421"/>
        <dbReference type="ChEBI" id="CHEBI:456216"/>
        <dbReference type="EC" id="2.7.11.1"/>
    </reaction>
</comment>
<dbReference type="GO" id="GO:0004674">
    <property type="term" value="F:protein serine/threonine kinase activity"/>
    <property type="evidence" value="ECO:0007669"/>
    <property type="project" value="UniProtKB-KW"/>
</dbReference>
<evidence type="ECO:0000256" key="7">
    <source>
        <dbReference type="ARBA" id="ARBA00022840"/>
    </source>
</evidence>
<evidence type="ECO:0000256" key="1">
    <source>
        <dbReference type="ARBA" id="ARBA00010886"/>
    </source>
</evidence>
<dbReference type="InterPro" id="IPR011009">
    <property type="entry name" value="Kinase-like_dom_sf"/>
</dbReference>
<evidence type="ECO:0000256" key="2">
    <source>
        <dbReference type="ARBA" id="ARBA00012513"/>
    </source>
</evidence>
<dbReference type="Proteomes" id="UP000429181">
    <property type="component" value="Chromosome 22"/>
</dbReference>
<evidence type="ECO:0000256" key="10">
    <source>
        <dbReference type="SAM" id="MobiDB-lite"/>
    </source>
</evidence>
<dbReference type="GO" id="GO:0005524">
    <property type="term" value="F:ATP binding"/>
    <property type="evidence" value="ECO:0007669"/>
    <property type="project" value="UniProtKB-KW"/>
</dbReference>
<dbReference type="PROSITE" id="PS00108">
    <property type="entry name" value="PROTEIN_KINASE_ST"/>
    <property type="match status" value="1"/>
</dbReference>
<proteinExistence type="inferred from homology"/>
<dbReference type="FunFam" id="1.10.510.10:FF:000219">
    <property type="entry name" value="Putative serine/threonine-protein kinase Nek4"/>
    <property type="match status" value="1"/>
</dbReference>
<dbReference type="SUPFAM" id="SSF56112">
    <property type="entry name" value="Protein kinase-like (PK-like)"/>
    <property type="match status" value="1"/>
</dbReference>
<dbReference type="InterPro" id="IPR008271">
    <property type="entry name" value="Ser/Thr_kinase_AS"/>
</dbReference>